<dbReference type="EMBL" id="JBBYHR010000003">
    <property type="protein sequence ID" value="MEL1244040.1"/>
    <property type="molecule type" value="Genomic_DNA"/>
</dbReference>
<dbReference type="Proteomes" id="UP001464555">
    <property type="component" value="Unassembled WGS sequence"/>
</dbReference>
<sequence length="100" mass="11152">MKNIAAAIAFLSVLSANACPAECVANSIVMTQQGYKKIDVTDVPIAILKQITDKYHGYSVSGAYTSEECESEYKLVLLRDRRMLTAYYKNTGDFIKDDMK</sequence>
<feature type="signal peptide" evidence="1">
    <location>
        <begin position="1"/>
        <end position="18"/>
    </location>
</feature>
<proteinExistence type="predicted"/>
<reference evidence="2 3" key="1">
    <citation type="submission" date="2024-04" db="EMBL/GenBank/DDBJ databases">
        <title>Flavobacterium sp. DGU11 16S ribosomal RNA gene Genome sequencing and assembly.</title>
        <authorList>
            <person name="Park S."/>
        </authorList>
    </citation>
    <scope>NUCLEOTIDE SEQUENCE [LARGE SCALE GENOMIC DNA]</scope>
    <source>
        <strain evidence="2 3">DGU11</strain>
    </source>
</reference>
<evidence type="ECO:0000313" key="2">
    <source>
        <dbReference type="EMBL" id="MEL1244040.1"/>
    </source>
</evidence>
<keyword evidence="1" id="KW-0732">Signal</keyword>
<organism evidence="2 3">
    <name type="scientific">Flavobacterium arundinis</name>
    <dbReference type="NCBI Taxonomy" id="3139143"/>
    <lineage>
        <taxon>Bacteria</taxon>
        <taxon>Pseudomonadati</taxon>
        <taxon>Bacteroidota</taxon>
        <taxon>Flavobacteriia</taxon>
        <taxon>Flavobacteriales</taxon>
        <taxon>Flavobacteriaceae</taxon>
        <taxon>Flavobacterium</taxon>
    </lineage>
</organism>
<protein>
    <submittedName>
        <fullName evidence="2">Uncharacterized protein</fullName>
    </submittedName>
</protein>
<accession>A0ABU9HV55</accession>
<evidence type="ECO:0000256" key="1">
    <source>
        <dbReference type="SAM" id="SignalP"/>
    </source>
</evidence>
<feature type="chain" id="PRO_5046198767" evidence="1">
    <location>
        <begin position="19"/>
        <end position="100"/>
    </location>
</feature>
<keyword evidence="3" id="KW-1185">Reference proteome</keyword>
<gene>
    <name evidence="2" type="ORF">AAEO56_07195</name>
</gene>
<name>A0ABU9HV55_9FLAO</name>
<evidence type="ECO:0000313" key="3">
    <source>
        <dbReference type="Proteomes" id="UP001464555"/>
    </source>
</evidence>
<comment type="caution">
    <text evidence="2">The sequence shown here is derived from an EMBL/GenBank/DDBJ whole genome shotgun (WGS) entry which is preliminary data.</text>
</comment>
<dbReference type="RefSeq" id="WP_341696352.1">
    <property type="nucleotide sequence ID" value="NZ_JBBYHR010000003.1"/>
</dbReference>